<dbReference type="GO" id="GO:0034605">
    <property type="term" value="P:cellular response to heat"/>
    <property type="evidence" value="ECO:0007669"/>
    <property type="project" value="TreeGrafter"/>
</dbReference>
<keyword evidence="7 13" id="KW-0175">Coiled coil</keyword>
<dbReference type="InterPro" id="IPR017730">
    <property type="entry name" value="Chaperonin_ClpB"/>
</dbReference>
<dbReference type="CDD" id="cd19499">
    <property type="entry name" value="RecA-like_ClpB_Hsp104-like"/>
    <property type="match status" value="1"/>
</dbReference>
<evidence type="ECO:0000256" key="8">
    <source>
        <dbReference type="ARBA" id="ARBA00023186"/>
    </source>
</evidence>
<dbReference type="InterPro" id="IPR018368">
    <property type="entry name" value="ClpA/B_CS1"/>
</dbReference>
<proteinExistence type="inferred from homology"/>
<evidence type="ECO:0000256" key="9">
    <source>
        <dbReference type="ARBA" id="ARBA00025613"/>
    </source>
</evidence>
<dbReference type="SUPFAM" id="SSF81923">
    <property type="entry name" value="Double Clp-N motif"/>
    <property type="match status" value="1"/>
</dbReference>
<dbReference type="PRINTS" id="PR00300">
    <property type="entry name" value="CLPPROTEASEA"/>
</dbReference>
<dbReference type="GO" id="GO:0005524">
    <property type="term" value="F:ATP binding"/>
    <property type="evidence" value="ECO:0007669"/>
    <property type="project" value="UniProtKB-UniRule"/>
</dbReference>
<dbReference type="InterPro" id="IPR050130">
    <property type="entry name" value="ClpA_ClpB"/>
</dbReference>
<evidence type="ECO:0000256" key="2">
    <source>
        <dbReference type="ARBA" id="ARBA00008675"/>
    </source>
</evidence>
<evidence type="ECO:0000256" key="10">
    <source>
        <dbReference type="ARBA" id="ARBA00026057"/>
    </source>
</evidence>
<evidence type="ECO:0000313" key="16">
    <source>
        <dbReference type="Proteomes" id="UP000072867"/>
    </source>
</evidence>
<feature type="domain" description="Clp R" evidence="14">
    <location>
        <begin position="3"/>
        <end position="149"/>
    </location>
</feature>
<comment type="caution">
    <text evidence="15">The sequence shown here is derived from an EMBL/GenBank/DDBJ whole genome shotgun (WGS) entry which is preliminary data.</text>
</comment>
<dbReference type="Pfam" id="PF00004">
    <property type="entry name" value="AAA"/>
    <property type="match status" value="1"/>
</dbReference>
<dbReference type="STRING" id="33051.SB4_16040"/>
<keyword evidence="6 12" id="KW-0067">ATP-binding</keyword>
<dbReference type="NCBIfam" id="TIGR03346">
    <property type="entry name" value="chaperone_ClpB"/>
    <property type="match status" value="1"/>
</dbReference>
<evidence type="ECO:0000256" key="6">
    <source>
        <dbReference type="ARBA" id="ARBA00022840"/>
    </source>
</evidence>
<evidence type="ECO:0000256" key="4">
    <source>
        <dbReference type="ARBA" id="ARBA00022737"/>
    </source>
</evidence>
<dbReference type="RefSeq" id="WP_058731966.1">
    <property type="nucleotide sequence ID" value="NZ_LDTD01000005.1"/>
</dbReference>
<keyword evidence="5 12" id="KW-0547">Nucleotide-binding</keyword>
<dbReference type="EMBL" id="LDTD01000005">
    <property type="protein sequence ID" value="KTT75892.1"/>
    <property type="molecule type" value="Genomic_DNA"/>
</dbReference>
<organism evidence="15 16">
    <name type="scientific">Sphingomonas sanguinis</name>
    <dbReference type="NCBI Taxonomy" id="33051"/>
    <lineage>
        <taxon>Bacteria</taxon>
        <taxon>Pseudomonadati</taxon>
        <taxon>Pseudomonadota</taxon>
        <taxon>Alphaproteobacteria</taxon>
        <taxon>Sphingomonadales</taxon>
        <taxon>Sphingomonadaceae</taxon>
        <taxon>Sphingomonas</taxon>
    </lineage>
</organism>
<dbReference type="PANTHER" id="PTHR11638:SF18">
    <property type="entry name" value="HEAT SHOCK PROTEIN 104"/>
    <property type="match status" value="1"/>
</dbReference>
<evidence type="ECO:0000256" key="13">
    <source>
        <dbReference type="RuleBase" id="RU362034"/>
    </source>
</evidence>
<comment type="subcellular location">
    <subcellularLocation>
        <location evidence="1 13">Cytoplasm</location>
    </subcellularLocation>
</comment>
<evidence type="ECO:0000256" key="11">
    <source>
        <dbReference type="PROSITE-ProRule" id="PRU01251"/>
    </source>
</evidence>
<keyword evidence="13" id="KW-0346">Stress response</keyword>
<dbReference type="InterPro" id="IPR036628">
    <property type="entry name" value="Clp_N_dom_sf"/>
</dbReference>
<accession>A0A147I962</accession>
<dbReference type="Pfam" id="PF02861">
    <property type="entry name" value="Clp_N"/>
    <property type="match status" value="1"/>
</dbReference>
<dbReference type="Pfam" id="PF17871">
    <property type="entry name" value="AAA_lid_9"/>
    <property type="match status" value="1"/>
</dbReference>
<dbReference type="FunFam" id="3.40.50.300:FF:000025">
    <property type="entry name" value="ATP-dependent Clp protease subunit"/>
    <property type="match status" value="1"/>
</dbReference>
<dbReference type="GO" id="GO:0016887">
    <property type="term" value="F:ATP hydrolysis activity"/>
    <property type="evidence" value="ECO:0007669"/>
    <property type="project" value="InterPro"/>
</dbReference>
<dbReference type="Gene3D" id="3.40.50.300">
    <property type="entry name" value="P-loop containing nucleotide triphosphate hydrolases"/>
    <property type="match status" value="3"/>
</dbReference>
<keyword evidence="13" id="KW-0963">Cytoplasm</keyword>
<gene>
    <name evidence="13" type="primary">clpB</name>
    <name evidence="15" type="ORF">NS319_00790</name>
</gene>
<dbReference type="InterPro" id="IPR003959">
    <property type="entry name" value="ATPase_AAA_core"/>
</dbReference>
<evidence type="ECO:0000256" key="12">
    <source>
        <dbReference type="RuleBase" id="RU004432"/>
    </source>
</evidence>
<name>A0A147I962_9SPHN</name>
<dbReference type="Gene3D" id="1.10.8.60">
    <property type="match status" value="1"/>
</dbReference>
<dbReference type="Pfam" id="PF10431">
    <property type="entry name" value="ClpB_D2-small"/>
    <property type="match status" value="1"/>
</dbReference>
<dbReference type="Proteomes" id="UP000072867">
    <property type="component" value="Unassembled WGS sequence"/>
</dbReference>
<dbReference type="PROSITE" id="PS51903">
    <property type="entry name" value="CLP_R"/>
    <property type="match status" value="1"/>
</dbReference>
<dbReference type="InterPro" id="IPR001270">
    <property type="entry name" value="ClpA/B"/>
</dbReference>
<comment type="similarity">
    <text evidence="2 12">Belongs to the ClpA/ClpB family.</text>
</comment>
<dbReference type="SMART" id="SM00382">
    <property type="entry name" value="AAA"/>
    <property type="match status" value="2"/>
</dbReference>
<dbReference type="InterPro" id="IPR027417">
    <property type="entry name" value="P-loop_NTPase"/>
</dbReference>
<comment type="subunit">
    <text evidence="10">Homohexamer. The oligomerization is ATP-dependent.</text>
</comment>
<dbReference type="InterPro" id="IPR004176">
    <property type="entry name" value="Clp_R_N"/>
</dbReference>
<comment type="function">
    <text evidence="9">Part of a stress-induced multi-chaperone system, it is involved in the recovery of the cell from heat-induced damage, in cooperation with DnaK, DnaJ and GrpE. Acts before DnaK, in the processing of protein aggregates. Protein binding stimulates the ATPase activity; ATP hydrolysis unfolds the denatured protein aggregates, which probably helps expose new hydrophobic binding sites on the surface of ClpB-bound aggregates, contributing to the solubilization and refolding of denatured protein aggregates by DnaK.</text>
</comment>
<keyword evidence="8 12" id="KW-0143">Chaperone</keyword>
<evidence type="ECO:0000259" key="14">
    <source>
        <dbReference type="PROSITE" id="PS51903"/>
    </source>
</evidence>
<dbReference type="FunFam" id="3.40.50.300:FF:000010">
    <property type="entry name" value="Chaperone clpB 1, putative"/>
    <property type="match status" value="1"/>
</dbReference>
<dbReference type="InterPro" id="IPR041546">
    <property type="entry name" value="ClpA/ClpB_AAA_lid"/>
</dbReference>
<dbReference type="GO" id="GO:0042026">
    <property type="term" value="P:protein refolding"/>
    <property type="evidence" value="ECO:0007669"/>
    <property type="project" value="UniProtKB-UniRule"/>
</dbReference>
<evidence type="ECO:0000256" key="1">
    <source>
        <dbReference type="ARBA" id="ARBA00004496"/>
    </source>
</evidence>
<dbReference type="AlphaFoldDB" id="A0A147I962"/>
<comment type="subunit">
    <text evidence="13">Homohexamer; The oligomerization is ATP-dependent.</text>
</comment>
<dbReference type="Gene3D" id="1.10.1780.10">
    <property type="entry name" value="Clp, N-terminal domain"/>
    <property type="match status" value="1"/>
</dbReference>
<dbReference type="GO" id="GO:0005737">
    <property type="term" value="C:cytoplasm"/>
    <property type="evidence" value="ECO:0007669"/>
    <property type="project" value="UniProtKB-SubCell"/>
</dbReference>
<evidence type="ECO:0000256" key="5">
    <source>
        <dbReference type="ARBA" id="ARBA00022741"/>
    </source>
</evidence>
<dbReference type="InterPro" id="IPR003593">
    <property type="entry name" value="AAA+_ATPase"/>
</dbReference>
<keyword evidence="4 11" id="KW-0677">Repeat</keyword>
<protein>
    <recommendedName>
        <fullName evidence="3 13">Chaperone protein ClpB</fullName>
    </recommendedName>
</protein>
<dbReference type="CDD" id="cd00009">
    <property type="entry name" value="AAA"/>
    <property type="match status" value="1"/>
</dbReference>
<sequence length="859" mass="94072">MNLEKFTDRAKGFLQAAQTVAIRNSHQRIAPEHLLKALIEDDQGMASGLIQAAGGDAKRVERETDTALAKIPAVSGSGAQSSPGLDNDLVRVLDQAEQVAQKAGDSFVTVERLLLALALASTNAAGKALAAGGVNPQGLNGAIEQLRQGRTADTAGAEDRYDALKKFARDLTQVARDGKLDPVIGRDEEIRRTIQILARRTKNNPALIGEPGVGKTAIAEGLALRIANGDVPDTLKDRKLMALDMGALIAGAKYRGEFEERLKGVLDEVKAAEGDIILFIDEMHTLIGAGKGDGAMDASNLLKPALARGELHCVGATTLDEYRKYVEKDPALQRRFQPVFVGEPTVEDTISILRGLKEKYELHHGVRITDGALVAAATLSNRYITDRFLPDKAIDLMDEAASRIRMEVESKPEEIETLDRRILRLKIEREGLRRESDAASIDRLEHLEEELANLEEQSHALTQRWQAEKDKIAGEAKLKEQLDQARIELDQAQRSGDLAKAGELSYGRIPQLEKQLAEAQSATEGAMLREEVTADDIAGVVSRWTGVPVDRMLQGEREKLLRMEEVIGKRVIGQEDAVRAVSTAVRRARAGLQDPNRPLGSFLFLGPTGVGKTELTKALAEFLFDDPSAMVRIDMSEFMEKHSVARLIGAPPGYVGYEEGGVLTEAVRRRPYQVVLFDEVEKAHGDVFNVLLQVLDDGRLTDGQGRTVDFSNTLIILTSNLGSQYLAAVEDGQSVESVEPQVMEIVRGHFRPEFLNRLDEIILFHRLGQSHMGPIVDIQVGRVAKLLSDRKIALHLTDAAREWLGRVGYDPVYGARPLRRAVQRHLQDPLAEEILRGHVKDGSTVTVDEGDGKLALSVA</sequence>
<dbReference type="PATRIC" id="fig|33051.3.peg.2617"/>
<dbReference type="FunFam" id="3.40.50.300:FF:000120">
    <property type="entry name" value="ATP-dependent chaperone ClpB"/>
    <property type="match status" value="1"/>
</dbReference>
<dbReference type="SUPFAM" id="SSF52540">
    <property type="entry name" value="P-loop containing nucleoside triphosphate hydrolases"/>
    <property type="match status" value="2"/>
</dbReference>
<evidence type="ECO:0000256" key="3">
    <source>
        <dbReference type="ARBA" id="ARBA00017574"/>
    </source>
</evidence>
<dbReference type="InterPro" id="IPR019489">
    <property type="entry name" value="Clp_ATPase_C"/>
</dbReference>
<reference evidence="15 16" key="1">
    <citation type="journal article" date="2016" name="Front. Microbiol.">
        <title>Genomic Resource of Rice Seed Associated Bacteria.</title>
        <authorList>
            <person name="Midha S."/>
            <person name="Bansal K."/>
            <person name="Sharma S."/>
            <person name="Kumar N."/>
            <person name="Patil P.P."/>
            <person name="Chaudhry V."/>
            <person name="Patil P.B."/>
        </authorList>
    </citation>
    <scope>NUCLEOTIDE SEQUENCE [LARGE SCALE GENOMIC DNA]</scope>
    <source>
        <strain evidence="15 16">NS319</strain>
    </source>
</reference>
<dbReference type="PROSITE" id="PS00870">
    <property type="entry name" value="CLPAB_1"/>
    <property type="match status" value="1"/>
</dbReference>
<dbReference type="Pfam" id="PF07724">
    <property type="entry name" value="AAA_2"/>
    <property type="match status" value="1"/>
</dbReference>
<dbReference type="InterPro" id="IPR028299">
    <property type="entry name" value="ClpA/B_CS2"/>
</dbReference>
<dbReference type="SMART" id="SM01086">
    <property type="entry name" value="ClpB_D2-small"/>
    <property type="match status" value="1"/>
</dbReference>
<dbReference type="PROSITE" id="PS00871">
    <property type="entry name" value="CLPAB_2"/>
    <property type="match status" value="1"/>
</dbReference>
<feature type="coiled-coil region" evidence="13">
    <location>
        <begin position="415"/>
        <end position="495"/>
    </location>
</feature>
<evidence type="ECO:0000313" key="15">
    <source>
        <dbReference type="EMBL" id="KTT75892.1"/>
    </source>
</evidence>
<dbReference type="FunFam" id="1.10.8.60:FF:000017">
    <property type="entry name" value="ATP-dependent chaperone ClpB"/>
    <property type="match status" value="1"/>
</dbReference>
<dbReference type="PANTHER" id="PTHR11638">
    <property type="entry name" value="ATP-DEPENDENT CLP PROTEASE"/>
    <property type="match status" value="1"/>
</dbReference>
<evidence type="ECO:0000256" key="7">
    <source>
        <dbReference type="ARBA" id="ARBA00023054"/>
    </source>
</evidence>